<keyword evidence="2" id="KW-1185">Reference proteome</keyword>
<comment type="caution">
    <text evidence="1">The sequence shown here is derived from an EMBL/GenBank/DDBJ whole genome shotgun (WGS) entry which is preliminary data.</text>
</comment>
<accession>A0ACB5SH04</accession>
<dbReference type="EMBL" id="BSXG01000093">
    <property type="protein sequence ID" value="GME40515.1"/>
    <property type="molecule type" value="Genomic_DNA"/>
</dbReference>
<gene>
    <name evidence="1" type="primary">g12006</name>
    <name evidence="1" type="ORF">NpPPO83_00012006</name>
</gene>
<name>A0ACB5SH04_9PEZI</name>
<dbReference type="Proteomes" id="UP001165186">
    <property type="component" value="Unassembled WGS sequence"/>
</dbReference>
<reference evidence="1" key="1">
    <citation type="submission" date="2024-09" db="EMBL/GenBank/DDBJ databases">
        <title>Draft Genome Sequences of Neofusicoccum parvum.</title>
        <authorList>
            <person name="Ashida A."/>
            <person name="Camagna M."/>
            <person name="Tanaka A."/>
            <person name="Takemoto D."/>
        </authorList>
    </citation>
    <scope>NUCLEOTIDE SEQUENCE</scope>
    <source>
        <strain evidence="1">PPO83</strain>
    </source>
</reference>
<evidence type="ECO:0000313" key="1">
    <source>
        <dbReference type="EMBL" id="GME40515.1"/>
    </source>
</evidence>
<sequence length="222" mass="24793">MKSSRDHKRQLQRLKTTAPTYTLDPDQGPSPITPTGRTMPPLAPPARPLGPRTQPDRGDERRSQRDPFERVRAATAEPPLPPLPSPSPIDSGKQQRRRRTPTGWESRAPRAPGLPPCTAAAAAPRTASPVSESVWDDVDELTRELRERNRLDRQRSRLREEAELRLRREISAFPVRGGREATAAEETGGSGAGEDGAWHPQPARRFPWTSLRSSRSKSRSRE</sequence>
<evidence type="ECO:0000313" key="2">
    <source>
        <dbReference type="Proteomes" id="UP001165186"/>
    </source>
</evidence>
<protein>
    <submittedName>
        <fullName evidence="1">Uncharacterized protein</fullName>
    </submittedName>
</protein>
<organism evidence="1 2">
    <name type="scientific">Neofusicoccum parvum</name>
    <dbReference type="NCBI Taxonomy" id="310453"/>
    <lineage>
        <taxon>Eukaryota</taxon>
        <taxon>Fungi</taxon>
        <taxon>Dikarya</taxon>
        <taxon>Ascomycota</taxon>
        <taxon>Pezizomycotina</taxon>
        <taxon>Dothideomycetes</taxon>
        <taxon>Dothideomycetes incertae sedis</taxon>
        <taxon>Botryosphaeriales</taxon>
        <taxon>Botryosphaeriaceae</taxon>
        <taxon>Neofusicoccum</taxon>
    </lineage>
</organism>
<proteinExistence type="predicted"/>